<keyword evidence="7" id="KW-1185">Reference proteome</keyword>
<dbReference type="KEGG" id="aal:EP13_08600"/>
<evidence type="ECO:0000313" key="7">
    <source>
        <dbReference type="Proteomes" id="UP000056090"/>
    </source>
</evidence>
<dbReference type="GO" id="GO:0003677">
    <property type="term" value="F:DNA binding"/>
    <property type="evidence" value="ECO:0007669"/>
    <property type="project" value="UniProtKB-KW"/>
</dbReference>
<evidence type="ECO:0000256" key="4">
    <source>
        <dbReference type="ARBA" id="ARBA00023163"/>
    </source>
</evidence>
<evidence type="ECO:0000256" key="3">
    <source>
        <dbReference type="ARBA" id="ARBA00023125"/>
    </source>
</evidence>
<dbReference type="Pfam" id="PF04198">
    <property type="entry name" value="Sugar-bind"/>
    <property type="match status" value="1"/>
</dbReference>
<keyword evidence="4" id="KW-0804">Transcription</keyword>
<gene>
    <name evidence="6" type="ORF">EP13_08600</name>
</gene>
<dbReference type="InterPro" id="IPR051054">
    <property type="entry name" value="SorC_transcr_regulators"/>
</dbReference>
<dbReference type="InterPro" id="IPR037171">
    <property type="entry name" value="NagB/RpiA_transferase-like"/>
</dbReference>
<organism evidence="6 7">
    <name type="scientific">Alteromonas australica</name>
    <dbReference type="NCBI Taxonomy" id="589873"/>
    <lineage>
        <taxon>Bacteria</taxon>
        <taxon>Pseudomonadati</taxon>
        <taxon>Pseudomonadota</taxon>
        <taxon>Gammaproteobacteria</taxon>
        <taxon>Alteromonadales</taxon>
        <taxon>Alteromonadaceae</taxon>
        <taxon>Alteromonas/Salinimonas group</taxon>
        <taxon>Alteromonas</taxon>
    </lineage>
</organism>
<keyword evidence="3" id="KW-0238">DNA-binding</keyword>
<dbReference type="SUPFAM" id="SSF100950">
    <property type="entry name" value="NagB/RpiA/CoA transferase-like"/>
    <property type="match status" value="1"/>
</dbReference>
<accession>A0A075P618</accession>
<dbReference type="Gene3D" id="3.40.50.1360">
    <property type="match status" value="1"/>
</dbReference>
<evidence type="ECO:0000259" key="5">
    <source>
        <dbReference type="Pfam" id="PF04198"/>
    </source>
</evidence>
<sequence>MSKKQQHDSQKLDDAARAGWLYYVGGKTQDEIAKMLNISRQSAQRLVALSMSEGLVKVRLEHPIARCMELAKAIKERFGLQFCDVVPAITEDPNSTLGLGQAGAAVIERTLRSETPKTIAFGTGRVLRACADELSLLHCPQHKIVSLVGNIANNGEATRYDVAVHIADRVKAQHYPMPLPVIANSEAEKHVLHQQSHVARIHALAKEADITFVGIGNLGSTSPLHVDGFIDDEEMAYLSEVGAAGEIISWIYNREGAIVDCKINKRVTSSELSLSNSRPVVGIASGMNKRDAILGALRSKLINALITNETTAAALLEN</sequence>
<feature type="domain" description="Sugar-binding" evidence="5">
    <location>
        <begin position="63"/>
        <end position="317"/>
    </location>
</feature>
<comment type="similarity">
    <text evidence="1">Belongs to the SorC transcriptional regulatory family.</text>
</comment>
<protein>
    <submittedName>
        <fullName evidence="6">DeoR faimly transcriptional regulator</fullName>
    </submittedName>
</protein>
<dbReference type="InterPro" id="IPR036388">
    <property type="entry name" value="WH-like_DNA-bd_sf"/>
</dbReference>
<evidence type="ECO:0000256" key="1">
    <source>
        <dbReference type="ARBA" id="ARBA00010466"/>
    </source>
</evidence>
<evidence type="ECO:0000313" key="6">
    <source>
        <dbReference type="EMBL" id="AIF98737.1"/>
    </source>
</evidence>
<dbReference type="GeneID" id="78254973"/>
<dbReference type="PANTHER" id="PTHR34294">
    <property type="entry name" value="TRANSCRIPTIONAL REGULATOR-RELATED"/>
    <property type="match status" value="1"/>
</dbReference>
<dbReference type="AlphaFoldDB" id="A0A075P618"/>
<evidence type="ECO:0000256" key="2">
    <source>
        <dbReference type="ARBA" id="ARBA00023015"/>
    </source>
</evidence>
<dbReference type="RefSeq" id="WP_044056896.1">
    <property type="nucleotide sequence ID" value="NZ_CAJXAX010000001.1"/>
</dbReference>
<dbReference type="Gene3D" id="1.10.10.10">
    <property type="entry name" value="Winged helix-like DNA-binding domain superfamily/Winged helix DNA-binding domain"/>
    <property type="match status" value="1"/>
</dbReference>
<dbReference type="Proteomes" id="UP000056090">
    <property type="component" value="Chromosome"/>
</dbReference>
<name>A0A075P618_9ALTE</name>
<dbReference type="InterPro" id="IPR007324">
    <property type="entry name" value="Sugar-bd_dom_put"/>
</dbReference>
<dbReference type="eggNOG" id="COG2390">
    <property type="taxonomic scope" value="Bacteria"/>
</dbReference>
<dbReference type="PANTHER" id="PTHR34294:SF1">
    <property type="entry name" value="TRANSCRIPTIONAL REGULATOR LSRR"/>
    <property type="match status" value="1"/>
</dbReference>
<dbReference type="GO" id="GO:0030246">
    <property type="term" value="F:carbohydrate binding"/>
    <property type="evidence" value="ECO:0007669"/>
    <property type="project" value="InterPro"/>
</dbReference>
<proteinExistence type="inferred from homology"/>
<keyword evidence="2" id="KW-0805">Transcription regulation</keyword>
<reference evidence="6 7" key="1">
    <citation type="submission" date="2014-06" db="EMBL/GenBank/DDBJ databases">
        <title>Genomes of Alteromonas australica, a world apart.</title>
        <authorList>
            <person name="Gonzaga A."/>
            <person name="Lopez-Perez M."/>
            <person name="Rodriguez-Valera F."/>
        </authorList>
    </citation>
    <scope>NUCLEOTIDE SEQUENCE [LARGE SCALE GENOMIC DNA]</scope>
    <source>
        <strain evidence="6 7">H 17</strain>
    </source>
</reference>
<dbReference type="EMBL" id="CP008849">
    <property type="protein sequence ID" value="AIF98737.1"/>
    <property type="molecule type" value="Genomic_DNA"/>
</dbReference>